<feature type="compositionally biased region" description="Acidic residues" evidence="2">
    <location>
        <begin position="783"/>
        <end position="792"/>
    </location>
</feature>
<dbReference type="SUPFAM" id="SSF63748">
    <property type="entry name" value="Tudor/PWWP/MBT"/>
    <property type="match status" value="1"/>
</dbReference>
<feature type="region of interest" description="Disordered" evidence="2">
    <location>
        <begin position="751"/>
        <end position="828"/>
    </location>
</feature>
<dbReference type="GO" id="GO:0030719">
    <property type="term" value="P:P granule organization"/>
    <property type="evidence" value="ECO:0007669"/>
    <property type="project" value="TreeGrafter"/>
</dbReference>
<dbReference type="PROSITE" id="PS50084">
    <property type="entry name" value="KH_TYPE_1"/>
    <property type="match status" value="1"/>
</dbReference>
<feature type="region of interest" description="Disordered" evidence="2">
    <location>
        <begin position="585"/>
        <end position="605"/>
    </location>
</feature>
<proteinExistence type="predicted"/>
<feature type="compositionally biased region" description="Basic and acidic residues" evidence="2">
    <location>
        <begin position="982"/>
        <end position="992"/>
    </location>
</feature>
<keyword evidence="5" id="KW-1185">Reference proteome</keyword>
<evidence type="ECO:0000256" key="2">
    <source>
        <dbReference type="SAM" id="MobiDB-lite"/>
    </source>
</evidence>
<dbReference type="GO" id="GO:0005739">
    <property type="term" value="C:mitochondrion"/>
    <property type="evidence" value="ECO:0007669"/>
    <property type="project" value="UniProtKB-ARBA"/>
</dbReference>
<dbReference type="GO" id="GO:0043186">
    <property type="term" value="C:P granule"/>
    <property type="evidence" value="ECO:0007669"/>
    <property type="project" value="TreeGrafter"/>
</dbReference>
<feature type="compositionally biased region" description="Polar residues" evidence="2">
    <location>
        <begin position="759"/>
        <end position="780"/>
    </location>
</feature>
<dbReference type="Gene3D" id="3.30.1370.10">
    <property type="entry name" value="K Homology domain, type 1"/>
    <property type="match status" value="1"/>
</dbReference>
<accession>A0A8C7RG78</accession>
<dbReference type="Ensembl" id="ENSOMYT00000056397.2">
    <property type="protein sequence ID" value="ENSOMYP00000051852.2"/>
    <property type="gene ID" value="ENSOMYG00000023655.2"/>
</dbReference>
<dbReference type="GO" id="GO:0003723">
    <property type="term" value="F:RNA binding"/>
    <property type="evidence" value="ECO:0007669"/>
    <property type="project" value="UniProtKB-UniRule"/>
</dbReference>
<dbReference type="InterPro" id="IPR004087">
    <property type="entry name" value="KH_dom"/>
</dbReference>
<dbReference type="InterPro" id="IPR004088">
    <property type="entry name" value="KH_dom_type_1"/>
</dbReference>
<reference evidence="4" key="1">
    <citation type="submission" date="2020-07" db="EMBL/GenBank/DDBJ databases">
        <title>A long reads based de novo assembly of the rainbow trout Arlee double haploid line genome.</title>
        <authorList>
            <person name="Gao G."/>
            <person name="Palti Y."/>
        </authorList>
    </citation>
    <scope>NUCLEOTIDE SEQUENCE [LARGE SCALE GENOMIC DNA]</scope>
</reference>
<feature type="compositionally biased region" description="Polar residues" evidence="2">
    <location>
        <begin position="971"/>
        <end position="981"/>
    </location>
</feature>
<dbReference type="GO" id="GO:0007283">
    <property type="term" value="P:spermatogenesis"/>
    <property type="evidence" value="ECO:0007669"/>
    <property type="project" value="TreeGrafter"/>
</dbReference>
<dbReference type="CDD" id="cd20412">
    <property type="entry name" value="Tudor_TDRD2"/>
    <property type="match status" value="1"/>
</dbReference>
<dbReference type="GeneTree" id="ENSGT00940000166206"/>
<feature type="region of interest" description="Disordered" evidence="2">
    <location>
        <begin position="895"/>
        <end position="992"/>
    </location>
</feature>
<evidence type="ECO:0000256" key="1">
    <source>
        <dbReference type="PROSITE-ProRule" id="PRU00117"/>
    </source>
</evidence>
<dbReference type="SUPFAM" id="SSF54791">
    <property type="entry name" value="Eukaryotic type KH-domain (KH-domain type I)"/>
    <property type="match status" value="1"/>
</dbReference>
<feature type="compositionally biased region" description="Polar residues" evidence="2">
    <location>
        <begin position="801"/>
        <end position="810"/>
    </location>
</feature>
<protein>
    <submittedName>
        <fullName evidence="4">Tudor and KH domain containing</fullName>
    </submittedName>
</protein>
<dbReference type="InterPro" id="IPR035437">
    <property type="entry name" value="SNase_OB-fold_sf"/>
</dbReference>
<dbReference type="Proteomes" id="UP000694395">
    <property type="component" value="Chromosome 16"/>
</dbReference>
<dbReference type="InterPro" id="IPR050621">
    <property type="entry name" value="Tudor_domain_containing"/>
</dbReference>
<dbReference type="Pfam" id="PF00013">
    <property type="entry name" value="KH_1"/>
    <property type="match status" value="1"/>
</dbReference>
<dbReference type="Pfam" id="PF00567">
    <property type="entry name" value="TUDOR"/>
    <property type="match status" value="1"/>
</dbReference>
<evidence type="ECO:0000313" key="5">
    <source>
        <dbReference type="Proteomes" id="UP000694395"/>
    </source>
</evidence>
<dbReference type="InterPro" id="IPR002999">
    <property type="entry name" value="Tudor"/>
</dbReference>
<dbReference type="PROSITE" id="PS50304">
    <property type="entry name" value="TUDOR"/>
    <property type="match status" value="1"/>
</dbReference>
<reference evidence="4" key="3">
    <citation type="submission" date="2025-09" db="UniProtKB">
        <authorList>
            <consortium name="Ensembl"/>
        </authorList>
    </citation>
    <scope>IDENTIFICATION</scope>
</reference>
<dbReference type="InterPro" id="IPR047380">
    <property type="entry name" value="TDRD2-like_tudor"/>
</dbReference>
<keyword evidence="1" id="KW-0694">RNA-binding</keyword>
<dbReference type="Gene3D" id="2.30.30.140">
    <property type="match status" value="1"/>
</dbReference>
<dbReference type="PANTHER" id="PTHR22948:SF18">
    <property type="entry name" value="TUDOR AND KH DOMAIN-CONTAINING PROTEIN"/>
    <property type="match status" value="1"/>
</dbReference>
<dbReference type="InterPro" id="IPR036612">
    <property type="entry name" value="KH_dom_type_1_sf"/>
</dbReference>
<name>A0A8C7RG78_ONCMY</name>
<dbReference type="GO" id="GO:0034587">
    <property type="term" value="P:piRNA processing"/>
    <property type="evidence" value="ECO:0007669"/>
    <property type="project" value="TreeGrafter"/>
</dbReference>
<feature type="domain" description="Tudor" evidence="3">
    <location>
        <begin position="447"/>
        <end position="506"/>
    </location>
</feature>
<feature type="compositionally biased region" description="Basic and acidic residues" evidence="2">
    <location>
        <begin position="902"/>
        <end position="922"/>
    </location>
</feature>
<evidence type="ECO:0000259" key="3">
    <source>
        <dbReference type="PROSITE" id="PS50304"/>
    </source>
</evidence>
<dbReference type="Gene3D" id="2.40.50.90">
    <property type="match status" value="1"/>
</dbReference>
<dbReference type="AlphaFoldDB" id="A0A8C7RG78"/>
<reference evidence="4" key="2">
    <citation type="submission" date="2025-08" db="UniProtKB">
        <authorList>
            <consortium name="Ensembl"/>
        </authorList>
    </citation>
    <scope>IDENTIFICATION</scope>
</reference>
<dbReference type="SMART" id="SM00322">
    <property type="entry name" value="KH"/>
    <property type="match status" value="1"/>
</dbReference>
<evidence type="ECO:0000313" key="4">
    <source>
        <dbReference type="Ensembl" id="ENSOMYP00000051852.2"/>
    </source>
</evidence>
<dbReference type="PANTHER" id="PTHR22948">
    <property type="entry name" value="TUDOR DOMAIN CONTAINING PROTEIN"/>
    <property type="match status" value="1"/>
</dbReference>
<organism evidence="4 5">
    <name type="scientific">Oncorhynchus mykiss</name>
    <name type="common">Rainbow trout</name>
    <name type="synonym">Salmo gairdneri</name>
    <dbReference type="NCBI Taxonomy" id="8022"/>
    <lineage>
        <taxon>Eukaryota</taxon>
        <taxon>Metazoa</taxon>
        <taxon>Chordata</taxon>
        <taxon>Craniata</taxon>
        <taxon>Vertebrata</taxon>
        <taxon>Euteleostomi</taxon>
        <taxon>Actinopterygii</taxon>
        <taxon>Neopterygii</taxon>
        <taxon>Teleostei</taxon>
        <taxon>Protacanthopterygii</taxon>
        <taxon>Salmoniformes</taxon>
        <taxon>Salmonidae</taxon>
        <taxon>Salmoninae</taxon>
        <taxon>Oncorhynchus</taxon>
    </lineage>
</organism>
<dbReference type="SMART" id="SM00333">
    <property type="entry name" value="TUDOR"/>
    <property type="match status" value="1"/>
</dbReference>
<feature type="compositionally biased region" description="Basic and acidic residues" evidence="2">
    <location>
        <begin position="811"/>
        <end position="821"/>
    </location>
</feature>
<sequence length="992" mass="108199">MIKLSPFHSCKQVSTVSRWCQILHFCCKMSHSLITSLTCLSILLVGELKRDIVWVAKMDVGNLGISQSQVFLNYSPRAILSQWSLSLGTRRVMEAVREGPKSTLSSGKVVALAAGLSVGATVGYIVYRQIKSPSPPLANTEESRMSVPLEVYRTITKYQASFLDLVMQKSGAHVRVLSESSQAGEGEQSSQNSVCFLLQGSPQQVLLARCSLENLAADCETTTDVMEVPQTAFGRIIGRGGESLKLITRTTGARVLCPRERGRGLEKGMVSVTGTRLEVRRAKELILEKVFEDEAVRRRITQSSALRQKRRPFEPQGQRSEELKLEEAPQSLWMEEGGLVHANGVQTAVGALAQARGETVQLATEAREEDDLLTPDSLSDVSKFEIPSPDLSFQPDEHLEVYVSASENPHHFWIQILGVRSLQLDKLTAEMSRFYSNGTLQEQRVETIVVGDIVAAPYRDYGTWNRARVLGVMGSGLVDLYYVDFGDNGELPRDSLRSMRSDFLSLPFQAIECSLAGVNPAGEVWSDQALDDFERLTYVAEWRPLLAKLCSYTHSEVSSWPSVQLYDNSEGKAVDLGEEMVSLGHAVPSQDNGNGGGDRDDPGTLQRMLDDVTGATSELSLSCISLSGSLSPLELQRADVDDSPSGFGFGLTHSTPAQQALVDLVSHILESPCPSEHPLSPDHQVPDERCHTLNRTTNLYSFSVPQLQLTHTLPMSSCTSSSTSSSPLEVVTSVLGSVMLSDNVFLEGSSYDGDEECGVTSSSGEVATTGGNSTWWSTRGDSLEEEVDEEQNSEGAIDIGSTPTFPTQRHSWLEEGRHGGGEESTESPSVVVVGSSSSSFSSSGSDIIYMGSVAPAWETGQAVSCPNVDGGNPQRKRKATRLPFHLSEEAMDMNALESQAGMDEKTEEQRNRLDEHEMEEVKSPLGKEAGSEHRNEPSAGFHSPEEVGTESGRLGIAEWPPHQRSGLRTAEQFNKEPNSTEANDRRASPQEL</sequence>